<evidence type="ECO:0000256" key="1">
    <source>
        <dbReference type="SAM" id="MobiDB-lite"/>
    </source>
</evidence>
<accession>A0AA39MD84</accession>
<feature type="transmembrane region" description="Helical" evidence="2">
    <location>
        <begin position="55"/>
        <end position="76"/>
    </location>
</feature>
<feature type="region of interest" description="Disordered" evidence="1">
    <location>
        <begin position="90"/>
        <end position="116"/>
    </location>
</feature>
<gene>
    <name evidence="3" type="ORF">EV421DRAFT_1744668</name>
</gene>
<reference evidence="3" key="1">
    <citation type="submission" date="2023-06" db="EMBL/GenBank/DDBJ databases">
        <authorList>
            <consortium name="Lawrence Berkeley National Laboratory"/>
            <person name="Ahrendt S."/>
            <person name="Sahu N."/>
            <person name="Indic B."/>
            <person name="Wong-Bajracharya J."/>
            <person name="Merenyi Z."/>
            <person name="Ke H.-M."/>
            <person name="Monk M."/>
            <person name="Kocsube S."/>
            <person name="Drula E."/>
            <person name="Lipzen A."/>
            <person name="Balint B."/>
            <person name="Henrissat B."/>
            <person name="Andreopoulos B."/>
            <person name="Martin F.M."/>
            <person name="Harder C.B."/>
            <person name="Rigling D."/>
            <person name="Ford K.L."/>
            <person name="Foster G.D."/>
            <person name="Pangilinan J."/>
            <person name="Papanicolaou A."/>
            <person name="Barry K."/>
            <person name="LaButti K."/>
            <person name="Viragh M."/>
            <person name="Koriabine M."/>
            <person name="Yan M."/>
            <person name="Riley R."/>
            <person name="Champramary S."/>
            <person name="Plett K.L."/>
            <person name="Tsai I.J."/>
            <person name="Slot J."/>
            <person name="Sipos G."/>
            <person name="Plett J."/>
            <person name="Nagy L.G."/>
            <person name="Grigoriev I.V."/>
        </authorList>
    </citation>
    <scope>NUCLEOTIDE SEQUENCE</scope>
    <source>
        <strain evidence="3">FPL87.14</strain>
    </source>
</reference>
<feature type="compositionally biased region" description="Polar residues" evidence="1">
    <location>
        <begin position="99"/>
        <end position="116"/>
    </location>
</feature>
<evidence type="ECO:0000313" key="4">
    <source>
        <dbReference type="Proteomes" id="UP001175226"/>
    </source>
</evidence>
<proteinExistence type="predicted"/>
<keyword evidence="4" id="KW-1185">Reference proteome</keyword>
<keyword evidence="2" id="KW-0472">Membrane</keyword>
<dbReference type="Proteomes" id="UP001175226">
    <property type="component" value="Unassembled WGS sequence"/>
</dbReference>
<evidence type="ECO:0000313" key="3">
    <source>
        <dbReference type="EMBL" id="KAK0429977.1"/>
    </source>
</evidence>
<evidence type="ECO:0000256" key="2">
    <source>
        <dbReference type="SAM" id="Phobius"/>
    </source>
</evidence>
<name>A0AA39MD84_9AGAR</name>
<sequence>MDKGHVMVNGTVNVWIGSVGTQERDGRTKEELVEWAELFGGYHCPGQAGVIRVPLSFLFLYLGYFFIAISHVVGYTQSLEIEFKEKVWESSEPKGSRYSGLNNVDNKSQSSIPDPD</sequence>
<keyword evidence="2" id="KW-0812">Transmembrane</keyword>
<organism evidence="3 4">
    <name type="scientific">Armillaria borealis</name>
    <dbReference type="NCBI Taxonomy" id="47425"/>
    <lineage>
        <taxon>Eukaryota</taxon>
        <taxon>Fungi</taxon>
        <taxon>Dikarya</taxon>
        <taxon>Basidiomycota</taxon>
        <taxon>Agaricomycotina</taxon>
        <taxon>Agaricomycetes</taxon>
        <taxon>Agaricomycetidae</taxon>
        <taxon>Agaricales</taxon>
        <taxon>Marasmiineae</taxon>
        <taxon>Physalacriaceae</taxon>
        <taxon>Armillaria</taxon>
    </lineage>
</organism>
<dbReference type="EMBL" id="JAUEPT010000182">
    <property type="protein sequence ID" value="KAK0429977.1"/>
    <property type="molecule type" value="Genomic_DNA"/>
</dbReference>
<comment type="caution">
    <text evidence="3">The sequence shown here is derived from an EMBL/GenBank/DDBJ whole genome shotgun (WGS) entry which is preliminary data.</text>
</comment>
<protein>
    <submittedName>
        <fullName evidence="3">Uncharacterized protein</fullName>
    </submittedName>
</protein>
<keyword evidence="2" id="KW-1133">Transmembrane helix</keyword>
<dbReference type="AlphaFoldDB" id="A0AA39MD84"/>